<reference evidence="12" key="1">
    <citation type="journal article" date="2020" name="bioRxiv">
        <title>Comparative genomics of Chlamydomonas.</title>
        <authorList>
            <person name="Craig R.J."/>
            <person name="Hasan A.R."/>
            <person name="Ness R.W."/>
            <person name="Keightley P.D."/>
        </authorList>
    </citation>
    <scope>NUCLEOTIDE SEQUENCE</scope>
    <source>
        <strain evidence="12">CCAP 11/173</strain>
    </source>
</reference>
<evidence type="ECO:0000256" key="8">
    <source>
        <dbReference type="ARBA" id="ARBA00023136"/>
    </source>
</evidence>
<protein>
    <recommendedName>
        <fullName evidence="11">Major facilitator superfamily (MFS) profile domain-containing protein</fullName>
    </recommendedName>
</protein>
<dbReference type="PROSITE" id="PS50850">
    <property type="entry name" value="MFS"/>
    <property type="match status" value="1"/>
</dbReference>
<keyword evidence="6" id="KW-0769">Symport</keyword>
<evidence type="ECO:0000256" key="10">
    <source>
        <dbReference type="SAM" id="Phobius"/>
    </source>
</evidence>
<dbReference type="Pfam" id="PF07690">
    <property type="entry name" value="MFS_1"/>
    <property type="match status" value="1"/>
</dbReference>
<dbReference type="Pfam" id="PF00083">
    <property type="entry name" value="Sugar_tr"/>
    <property type="match status" value="1"/>
</dbReference>
<evidence type="ECO:0000256" key="6">
    <source>
        <dbReference type="ARBA" id="ARBA00022847"/>
    </source>
</evidence>
<evidence type="ECO:0000313" key="13">
    <source>
        <dbReference type="Proteomes" id="UP000613740"/>
    </source>
</evidence>
<feature type="transmembrane region" description="Helical" evidence="10">
    <location>
        <begin position="206"/>
        <end position="230"/>
    </location>
</feature>
<feature type="transmembrane region" description="Helical" evidence="10">
    <location>
        <begin position="270"/>
        <end position="297"/>
    </location>
</feature>
<dbReference type="InterPro" id="IPR036259">
    <property type="entry name" value="MFS_trans_sf"/>
</dbReference>
<dbReference type="Gene3D" id="1.20.1250.20">
    <property type="entry name" value="MFS general substrate transporter like domains"/>
    <property type="match status" value="2"/>
</dbReference>
<dbReference type="GO" id="GO:0015293">
    <property type="term" value="F:symporter activity"/>
    <property type="evidence" value="ECO:0007669"/>
    <property type="project" value="UniProtKB-KW"/>
</dbReference>
<dbReference type="InterPro" id="IPR005828">
    <property type="entry name" value="MFS_sugar_transport-like"/>
</dbReference>
<proteinExistence type="inferred from homology"/>
<feature type="transmembrane region" description="Helical" evidence="10">
    <location>
        <begin position="309"/>
        <end position="330"/>
    </location>
</feature>
<keyword evidence="3" id="KW-0813">Transport</keyword>
<evidence type="ECO:0000313" key="12">
    <source>
        <dbReference type="EMBL" id="KAG2445309.1"/>
    </source>
</evidence>
<feature type="compositionally biased region" description="Low complexity" evidence="9">
    <location>
        <begin position="72"/>
        <end position="83"/>
    </location>
</feature>
<dbReference type="InterPro" id="IPR011701">
    <property type="entry name" value="MFS"/>
</dbReference>
<feature type="transmembrane region" description="Helical" evidence="10">
    <location>
        <begin position="242"/>
        <end position="264"/>
    </location>
</feature>
<keyword evidence="8 10" id="KW-0472">Membrane</keyword>
<keyword evidence="4" id="KW-1003">Cell membrane</keyword>
<dbReference type="OrthoDB" id="5296287at2759"/>
<dbReference type="PROSITE" id="PS00217">
    <property type="entry name" value="SUGAR_TRANSPORT_2"/>
    <property type="match status" value="1"/>
</dbReference>
<feature type="transmembrane region" description="Helical" evidence="10">
    <location>
        <begin position="342"/>
        <end position="361"/>
    </location>
</feature>
<evidence type="ECO:0000256" key="4">
    <source>
        <dbReference type="ARBA" id="ARBA00022475"/>
    </source>
</evidence>
<evidence type="ECO:0000259" key="11">
    <source>
        <dbReference type="PROSITE" id="PS50850"/>
    </source>
</evidence>
<evidence type="ECO:0000256" key="3">
    <source>
        <dbReference type="ARBA" id="ARBA00022448"/>
    </source>
</evidence>
<evidence type="ECO:0000256" key="7">
    <source>
        <dbReference type="ARBA" id="ARBA00022989"/>
    </source>
</evidence>
<evidence type="ECO:0000256" key="9">
    <source>
        <dbReference type="SAM" id="MobiDB-lite"/>
    </source>
</evidence>
<dbReference type="InterPro" id="IPR020846">
    <property type="entry name" value="MFS_dom"/>
</dbReference>
<comment type="similarity">
    <text evidence="2">Belongs to the major facilitator superfamily. Metabolite:H+ Symporter (MHS) family (TC 2.A.1.6) family.</text>
</comment>
<feature type="transmembrane region" description="Helical" evidence="10">
    <location>
        <begin position="554"/>
        <end position="575"/>
    </location>
</feature>
<comment type="subcellular location">
    <subcellularLocation>
        <location evidence="1">Cell membrane</location>
        <topology evidence="1">Multi-pass membrane protein</topology>
    </subcellularLocation>
</comment>
<keyword evidence="7 10" id="KW-1133">Transmembrane helix</keyword>
<feature type="compositionally biased region" description="Basic and acidic residues" evidence="9">
    <location>
        <begin position="48"/>
        <end position="67"/>
    </location>
</feature>
<feature type="region of interest" description="Disordered" evidence="9">
    <location>
        <begin position="124"/>
        <end position="143"/>
    </location>
</feature>
<dbReference type="Proteomes" id="UP000613740">
    <property type="component" value="Unassembled WGS sequence"/>
</dbReference>
<name>A0A835WDJ4_9CHLO</name>
<dbReference type="InterPro" id="IPR051084">
    <property type="entry name" value="H+-coupled_symporters"/>
</dbReference>
<feature type="domain" description="Major facilitator superfamily (MFS) profile" evidence="11">
    <location>
        <begin position="170"/>
        <end position="581"/>
    </location>
</feature>
<feature type="transmembrane region" description="Helical" evidence="10">
    <location>
        <begin position="491"/>
        <end position="515"/>
    </location>
</feature>
<evidence type="ECO:0000256" key="5">
    <source>
        <dbReference type="ARBA" id="ARBA00022692"/>
    </source>
</evidence>
<dbReference type="SUPFAM" id="SSF103473">
    <property type="entry name" value="MFS general substrate transporter"/>
    <property type="match status" value="1"/>
</dbReference>
<feature type="transmembrane region" description="Helical" evidence="10">
    <location>
        <begin position="434"/>
        <end position="454"/>
    </location>
</feature>
<evidence type="ECO:0000256" key="1">
    <source>
        <dbReference type="ARBA" id="ARBA00004651"/>
    </source>
</evidence>
<feature type="compositionally biased region" description="Polar residues" evidence="9">
    <location>
        <begin position="124"/>
        <end position="138"/>
    </location>
</feature>
<keyword evidence="13" id="KW-1185">Reference proteome</keyword>
<feature type="transmembrane region" description="Helical" evidence="10">
    <location>
        <begin position="461"/>
        <end position="479"/>
    </location>
</feature>
<dbReference type="PANTHER" id="PTHR43528">
    <property type="entry name" value="ALPHA-KETOGLUTARATE PERMEASE"/>
    <property type="match status" value="1"/>
</dbReference>
<feature type="region of interest" description="Disordered" evidence="9">
    <location>
        <begin position="1"/>
        <end position="86"/>
    </location>
</feature>
<dbReference type="AlphaFoldDB" id="A0A835WDJ4"/>
<evidence type="ECO:0000256" key="2">
    <source>
        <dbReference type="ARBA" id="ARBA00008240"/>
    </source>
</evidence>
<feature type="transmembrane region" description="Helical" evidence="10">
    <location>
        <begin position="396"/>
        <end position="422"/>
    </location>
</feature>
<accession>A0A835WDJ4</accession>
<sequence length="581" mass="61096">MGEVGSGTPSDEAQAPGPSTPVYSVPAPAPTASHGASEAAPLLGSAPERSDIDRELKFLLPREEREGAPLLSGTADSASAGAGENAADTGLEAGAIALSIGKPSGGAGEHGATYGIDGVVKGSSLNGTTPNGGTPQHQSTKKQVKFNDKVEYFPSGDSREDDEELHLRRVIASSIVGNTLEWYDFLIYTFLGGVITKLFFPHENVYAQMIAFYGVFAAGFATRPLGALVFGVISDRYSRKTALMLSIVIMSIPTALVGCLPTYATAGLAAPLLLVLIRVLQGFAVGGEFTATMVFLVEHAPPHARGLHGSWAFASVMVGVIVGSLVAMAFNLALSDAAMMAWGWRVPFLLSILGSGVGVYIRRHLRDPVAEEEDDHHHGHHGGSGRRGPLRRVAGGIAMVVLIDFMNALGFYLVVIFLPLYMQNFAHLSRRAALSVHTANMFLYLAVIPLGGWLSDKYGRARVILLPALAMTAVAYPLWCLFKTGSAGAAWFAQAALVCLMATFTGALPATFVALFPTEYRCTGLSIGHNLSMAAFGGTAPMMATGLLRGTGDIASPAALLIIAAAMTAAGALLLKRWRIR</sequence>
<dbReference type="EMBL" id="JAEHOD010000027">
    <property type="protein sequence ID" value="KAG2445309.1"/>
    <property type="molecule type" value="Genomic_DNA"/>
</dbReference>
<keyword evidence="5 10" id="KW-0812">Transmembrane</keyword>
<dbReference type="GO" id="GO:0005886">
    <property type="term" value="C:plasma membrane"/>
    <property type="evidence" value="ECO:0007669"/>
    <property type="project" value="UniProtKB-SubCell"/>
</dbReference>
<gene>
    <name evidence="12" type="ORF">HYH02_008775</name>
</gene>
<dbReference type="InterPro" id="IPR005829">
    <property type="entry name" value="Sugar_transporter_CS"/>
</dbReference>
<dbReference type="FunFam" id="1.20.1250.20:FF:000001">
    <property type="entry name" value="Dicarboxylate MFS transporter"/>
    <property type="match status" value="1"/>
</dbReference>
<organism evidence="12 13">
    <name type="scientific">Chlamydomonas schloesseri</name>
    <dbReference type="NCBI Taxonomy" id="2026947"/>
    <lineage>
        <taxon>Eukaryota</taxon>
        <taxon>Viridiplantae</taxon>
        <taxon>Chlorophyta</taxon>
        <taxon>core chlorophytes</taxon>
        <taxon>Chlorophyceae</taxon>
        <taxon>CS clade</taxon>
        <taxon>Chlamydomonadales</taxon>
        <taxon>Chlamydomonadaceae</taxon>
        <taxon>Chlamydomonas</taxon>
    </lineage>
</organism>
<feature type="transmembrane region" description="Helical" evidence="10">
    <location>
        <begin position="527"/>
        <end position="548"/>
    </location>
</feature>
<dbReference type="PANTHER" id="PTHR43528:SF1">
    <property type="entry name" value="ALPHA-KETOGLUTARATE PERMEASE"/>
    <property type="match status" value="1"/>
</dbReference>
<comment type="caution">
    <text evidence="12">The sequence shown here is derived from an EMBL/GenBank/DDBJ whole genome shotgun (WGS) entry which is preliminary data.</text>
</comment>